<organism evidence="4 5">
    <name type="scientific">Pseudonocardia acidicola</name>
    <dbReference type="NCBI Taxonomy" id="2724939"/>
    <lineage>
        <taxon>Bacteria</taxon>
        <taxon>Bacillati</taxon>
        <taxon>Actinomycetota</taxon>
        <taxon>Actinomycetes</taxon>
        <taxon>Pseudonocardiales</taxon>
        <taxon>Pseudonocardiaceae</taxon>
        <taxon>Pseudonocardia</taxon>
    </lineage>
</organism>
<evidence type="ECO:0000256" key="2">
    <source>
        <dbReference type="SAM" id="Phobius"/>
    </source>
</evidence>
<keyword evidence="2" id="KW-0812">Transmembrane</keyword>
<dbReference type="EMBL" id="JAAXLA010000001">
    <property type="protein sequence ID" value="NMH95870.1"/>
    <property type="molecule type" value="Genomic_DNA"/>
</dbReference>
<sequence length="179" mass="18074">MGLSTIDGRVGPPGDARAGVPGVRRGRRRAAPGRGPRPVRPGVAAVPVRPVTAAPLPARARVLARPASGRPGRVVAGTPSARRYRLRRAVAGAVLMLVSAGAVVGWGQLAGLAGDAVARSTVPSGTREVSVRAGDTVWGVARRAAPASDTSAVVERIVVDNGLSSTSLRVGQVLRVPAG</sequence>
<evidence type="ECO:0000256" key="1">
    <source>
        <dbReference type="SAM" id="MobiDB-lite"/>
    </source>
</evidence>
<gene>
    <name evidence="4" type="ORF">HF526_00790</name>
</gene>
<protein>
    <submittedName>
        <fullName evidence="4">LysM peptidoglycan-binding domain-containing protein</fullName>
    </submittedName>
</protein>
<dbReference type="Pfam" id="PF01476">
    <property type="entry name" value="LysM"/>
    <property type="match status" value="1"/>
</dbReference>
<name>A0ABX1S2U1_9PSEU</name>
<evidence type="ECO:0000313" key="4">
    <source>
        <dbReference type="EMBL" id="NMH95870.1"/>
    </source>
</evidence>
<dbReference type="InterPro" id="IPR018392">
    <property type="entry name" value="LysM"/>
</dbReference>
<dbReference type="Gene3D" id="3.10.350.10">
    <property type="entry name" value="LysM domain"/>
    <property type="match status" value="1"/>
</dbReference>
<evidence type="ECO:0000259" key="3">
    <source>
        <dbReference type="SMART" id="SM00257"/>
    </source>
</evidence>
<dbReference type="SMART" id="SM00257">
    <property type="entry name" value="LysM"/>
    <property type="match status" value="1"/>
</dbReference>
<dbReference type="Proteomes" id="UP000820669">
    <property type="component" value="Unassembled WGS sequence"/>
</dbReference>
<feature type="domain" description="LysM" evidence="3">
    <location>
        <begin position="128"/>
        <end position="177"/>
    </location>
</feature>
<dbReference type="InterPro" id="IPR036779">
    <property type="entry name" value="LysM_dom_sf"/>
</dbReference>
<dbReference type="RefSeq" id="WP_169379233.1">
    <property type="nucleotide sequence ID" value="NZ_JAAXLA010000001.1"/>
</dbReference>
<feature type="region of interest" description="Disordered" evidence="1">
    <location>
        <begin position="1"/>
        <end position="43"/>
    </location>
</feature>
<feature type="transmembrane region" description="Helical" evidence="2">
    <location>
        <begin position="89"/>
        <end position="109"/>
    </location>
</feature>
<feature type="compositionally biased region" description="Low complexity" evidence="1">
    <location>
        <begin position="32"/>
        <end position="43"/>
    </location>
</feature>
<proteinExistence type="predicted"/>
<keyword evidence="2" id="KW-1133">Transmembrane helix</keyword>
<keyword evidence="5" id="KW-1185">Reference proteome</keyword>
<evidence type="ECO:0000313" key="5">
    <source>
        <dbReference type="Proteomes" id="UP000820669"/>
    </source>
</evidence>
<reference evidence="4 5" key="1">
    <citation type="submission" date="2020-04" db="EMBL/GenBank/DDBJ databases">
        <authorList>
            <person name="Klaysubun C."/>
            <person name="Duangmal K."/>
            <person name="Lipun K."/>
        </authorList>
    </citation>
    <scope>NUCLEOTIDE SEQUENCE [LARGE SCALE GENOMIC DNA]</scope>
    <source>
        <strain evidence="4 5">K10HN5</strain>
    </source>
</reference>
<accession>A0ABX1S2U1</accession>
<comment type="caution">
    <text evidence="4">The sequence shown here is derived from an EMBL/GenBank/DDBJ whole genome shotgun (WGS) entry which is preliminary data.</text>
</comment>
<keyword evidence="2" id="KW-0472">Membrane</keyword>